<protein>
    <submittedName>
        <fullName evidence="1">5821_t:CDS:1</fullName>
    </submittedName>
</protein>
<dbReference type="EMBL" id="CAJVPW010017150">
    <property type="protein sequence ID" value="CAG8675055.1"/>
    <property type="molecule type" value="Genomic_DNA"/>
</dbReference>
<reference evidence="1" key="1">
    <citation type="submission" date="2021-06" db="EMBL/GenBank/DDBJ databases">
        <authorList>
            <person name="Kallberg Y."/>
            <person name="Tangrot J."/>
            <person name="Rosling A."/>
        </authorList>
    </citation>
    <scope>NUCLEOTIDE SEQUENCE</scope>
    <source>
        <strain evidence="1">28 12/20/2015</strain>
    </source>
</reference>
<name>A0ACA9NY51_9GLOM</name>
<dbReference type="Proteomes" id="UP000789366">
    <property type="component" value="Unassembled WGS sequence"/>
</dbReference>
<evidence type="ECO:0000313" key="2">
    <source>
        <dbReference type="Proteomes" id="UP000789366"/>
    </source>
</evidence>
<organism evidence="1 2">
    <name type="scientific">Cetraspora pellucida</name>
    <dbReference type="NCBI Taxonomy" id="1433469"/>
    <lineage>
        <taxon>Eukaryota</taxon>
        <taxon>Fungi</taxon>
        <taxon>Fungi incertae sedis</taxon>
        <taxon>Mucoromycota</taxon>
        <taxon>Glomeromycotina</taxon>
        <taxon>Glomeromycetes</taxon>
        <taxon>Diversisporales</taxon>
        <taxon>Gigasporaceae</taxon>
        <taxon>Cetraspora</taxon>
    </lineage>
</organism>
<feature type="non-terminal residue" evidence="1">
    <location>
        <position position="1"/>
    </location>
</feature>
<proteinExistence type="predicted"/>
<sequence length="305" mass="35320">EGIIVQMIIEESVFLWLRHWKTRFGFEAINMIDLEKIENFDIKAIHIFAQISYCTIDFVKRPEPDQTTKRYPHISEHVKLQFGFRTIQTFNTFQLDEYQRDQYLLTVILCFSFTLVSDEDIKRLNVLIVPICTGTAPAKIEESGKKHSEDNEEVKRKHAVLKFLFLIHTQKLITNDTALNNSTIGDHEVEGLTFLEAIDGTYDKAKAPLAIDIHHVEYKAVPALEVRKNIHNQPFKYNNLTNRKEFLVMADTNSNMTEIVDTTTGRWFIITQKRSKSADALTPHGDEQYKFSASIASDYSVHKHQ</sequence>
<evidence type="ECO:0000313" key="1">
    <source>
        <dbReference type="EMBL" id="CAG8675055.1"/>
    </source>
</evidence>
<keyword evidence="2" id="KW-1185">Reference proteome</keyword>
<accession>A0ACA9NY51</accession>
<gene>
    <name evidence="1" type="ORF">SPELUC_LOCUS9862</name>
</gene>
<comment type="caution">
    <text evidence="1">The sequence shown here is derived from an EMBL/GenBank/DDBJ whole genome shotgun (WGS) entry which is preliminary data.</text>
</comment>